<protein>
    <submittedName>
        <fullName evidence="1">Uncharacterized protein</fullName>
    </submittedName>
</protein>
<dbReference type="EMBL" id="VSSQ01008577">
    <property type="protein sequence ID" value="MPM39251.1"/>
    <property type="molecule type" value="Genomic_DNA"/>
</dbReference>
<dbReference type="AlphaFoldDB" id="A0A644ZH82"/>
<proteinExistence type="predicted"/>
<organism evidence="1">
    <name type="scientific">bioreactor metagenome</name>
    <dbReference type="NCBI Taxonomy" id="1076179"/>
    <lineage>
        <taxon>unclassified sequences</taxon>
        <taxon>metagenomes</taxon>
        <taxon>ecological metagenomes</taxon>
    </lineage>
</organism>
<evidence type="ECO:0000313" key="1">
    <source>
        <dbReference type="EMBL" id="MPM39251.1"/>
    </source>
</evidence>
<reference evidence="1" key="1">
    <citation type="submission" date="2019-08" db="EMBL/GenBank/DDBJ databases">
        <authorList>
            <person name="Kucharzyk K."/>
            <person name="Murdoch R.W."/>
            <person name="Higgins S."/>
            <person name="Loffler F."/>
        </authorList>
    </citation>
    <scope>NUCLEOTIDE SEQUENCE</scope>
</reference>
<comment type="caution">
    <text evidence="1">The sequence shown here is derived from an EMBL/GenBank/DDBJ whole genome shotgun (WGS) entry which is preliminary data.</text>
</comment>
<accession>A0A644ZH82</accession>
<sequence length="80" mass="9461">MLRKIYVTKLGRTEISNATSTEKERINYWAVRLPEEFYEKAYLNLDKCISDLERNVNSKLVFSDLSNRFFISLQNYGSTK</sequence>
<gene>
    <name evidence="1" type="ORF">SDC9_85884</name>
</gene>
<name>A0A644ZH82_9ZZZZ</name>